<reference evidence="3" key="1">
    <citation type="journal article" date="2019" name="Int. J. Syst. Evol. Microbiol.">
        <title>The Global Catalogue of Microorganisms (GCM) 10K type strain sequencing project: providing services to taxonomists for standard genome sequencing and annotation.</title>
        <authorList>
            <consortium name="The Broad Institute Genomics Platform"/>
            <consortium name="The Broad Institute Genome Sequencing Center for Infectious Disease"/>
            <person name="Wu L."/>
            <person name="Ma J."/>
        </authorList>
    </citation>
    <scope>NUCLEOTIDE SEQUENCE [LARGE SCALE GENOMIC DNA]</scope>
    <source>
        <strain evidence="3">ICMP 6774ER</strain>
    </source>
</reference>
<name>A0ABW4SQN6_9ACTN</name>
<evidence type="ECO:0000313" key="2">
    <source>
        <dbReference type="EMBL" id="MFD1930941.1"/>
    </source>
</evidence>
<accession>A0ABW4SQN6</accession>
<gene>
    <name evidence="2" type="ORF">ACFSKW_05560</name>
</gene>
<evidence type="ECO:0000313" key="3">
    <source>
        <dbReference type="Proteomes" id="UP001597368"/>
    </source>
</evidence>
<evidence type="ECO:0000256" key="1">
    <source>
        <dbReference type="SAM" id="MobiDB-lite"/>
    </source>
</evidence>
<proteinExistence type="predicted"/>
<dbReference type="Proteomes" id="UP001597368">
    <property type="component" value="Unassembled WGS sequence"/>
</dbReference>
<keyword evidence="3" id="KW-1185">Reference proteome</keyword>
<dbReference type="EMBL" id="JBHUFV010000007">
    <property type="protein sequence ID" value="MFD1930941.1"/>
    <property type="molecule type" value="Genomic_DNA"/>
</dbReference>
<organism evidence="2 3">
    <name type="scientific">Nonomuraea mangrovi</name>
    <dbReference type="NCBI Taxonomy" id="2316207"/>
    <lineage>
        <taxon>Bacteria</taxon>
        <taxon>Bacillati</taxon>
        <taxon>Actinomycetota</taxon>
        <taxon>Actinomycetes</taxon>
        <taxon>Streptosporangiales</taxon>
        <taxon>Streptosporangiaceae</taxon>
        <taxon>Nonomuraea</taxon>
    </lineage>
</organism>
<sequence>MRHIALAIGLTIGTLGPAPVEPERPARTSPRWRRSRGPVTDPRSGVEPAQPAGGP</sequence>
<comment type="caution">
    <text evidence="2">The sequence shown here is derived from an EMBL/GenBank/DDBJ whole genome shotgun (WGS) entry which is preliminary data.</text>
</comment>
<dbReference type="RefSeq" id="WP_379569825.1">
    <property type="nucleotide sequence ID" value="NZ_JBHUFV010000007.1"/>
</dbReference>
<feature type="region of interest" description="Disordered" evidence="1">
    <location>
        <begin position="14"/>
        <end position="55"/>
    </location>
</feature>
<protein>
    <submittedName>
        <fullName evidence="2">Uncharacterized protein</fullName>
    </submittedName>
</protein>